<evidence type="ECO:0000313" key="3">
    <source>
        <dbReference type="Proteomes" id="UP001558652"/>
    </source>
</evidence>
<reference evidence="2 3" key="1">
    <citation type="submission" date="2024-07" db="EMBL/GenBank/DDBJ databases">
        <title>Chromosome-level genome assembly of the water stick insect Ranatra chinensis (Heteroptera: Nepidae).</title>
        <authorList>
            <person name="Liu X."/>
        </authorList>
    </citation>
    <scope>NUCLEOTIDE SEQUENCE [LARGE SCALE GENOMIC DNA]</scope>
    <source>
        <strain evidence="2">Cailab_2021Rc</strain>
        <tissue evidence="2">Muscle</tissue>
    </source>
</reference>
<evidence type="ECO:0000313" key="2">
    <source>
        <dbReference type="EMBL" id="KAL1138500.1"/>
    </source>
</evidence>
<dbReference type="Proteomes" id="UP001558652">
    <property type="component" value="Unassembled WGS sequence"/>
</dbReference>
<sequence length="152" mass="16792">MNAVNVVLSVPVDLRTWPSVGLESIAWAREVPGRPPPPPDPWDCLLLLLARGSATSPRMALKGRLRHTLRRYFSGWRSCRDVKTSSTAEKDSPPPDHRQQTECGGSLPEIPRAVWPPFLDLHIVKPTVALKLSALPSLRDASACHFSSQVFP</sequence>
<keyword evidence="3" id="KW-1185">Reference proteome</keyword>
<dbReference type="EMBL" id="JBFDAA010000003">
    <property type="protein sequence ID" value="KAL1138500.1"/>
    <property type="molecule type" value="Genomic_DNA"/>
</dbReference>
<organism evidence="2 3">
    <name type="scientific">Ranatra chinensis</name>
    <dbReference type="NCBI Taxonomy" id="642074"/>
    <lineage>
        <taxon>Eukaryota</taxon>
        <taxon>Metazoa</taxon>
        <taxon>Ecdysozoa</taxon>
        <taxon>Arthropoda</taxon>
        <taxon>Hexapoda</taxon>
        <taxon>Insecta</taxon>
        <taxon>Pterygota</taxon>
        <taxon>Neoptera</taxon>
        <taxon>Paraneoptera</taxon>
        <taxon>Hemiptera</taxon>
        <taxon>Heteroptera</taxon>
        <taxon>Panheteroptera</taxon>
        <taxon>Nepomorpha</taxon>
        <taxon>Nepidae</taxon>
        <taxon>Ranatrinae</taxon>
        <taxon>Ranatra</taxon>
    </lineage>
</organism>
<gene>
    <name evidence="2" type="ORF">AAG570_008563</name>
</gene>
<feature type="region of interest" description="Disordered" evidence="1">
    <location>
        <begin position="81"/>
        <end position="105"/>
    </location>
</feature>
<accession>A0ABD0YR95</accession>
<name>A0ABD0YR95_9HEMI</name>
<protein>
    <submittedName>
        <fullName evidence="2">Uncharacterized protein</fullName>
    </submittedName>
</protein>
<dbReference type="AlphaFoldDB" id="A0ABD0YR95"/>
<comment type="caution">
    <text evidence="2">The sequence shown here is derived from an EMBL/GenBank/DDBJ whole genome shotgun (WGS) entry which is preliminary data.</text>
</comment>
<evidence type="ECO:0000256" key="1">
    <source>
        <dbReference type="SAM" id="MobiDB-lite"/>
    </source>
</evidence>
<proteinExistence type="predicted"/>
<feature type="compositionally biased region" description="Basic and acidic residues" evidence="1">
    <location>
        <begin position="81"/>
        <end position="100"/>
    </location>
</feature>